<dbReference type="Proteomes" id="UP000009173">
    <property type="component" value="Chromosome"/>
</dbReference>
<dbReference type="GO" id="GO:0006402">
    <property type="term" value="P:mRNA catabolic process"/>
    <property type="evidence" value="ECO:0007669"/>
    <property type="project" value="TreeGrafter"/>
</dbReference>
<evidence type="ECO:0000259" key="1">
    <source>
        <dbReference type="SMART" id="SM00955"/>
    </source>
</evidence>
<dbReference type="KEGG" id="dvl:Dvul_0179"/>
<proteinExistence type="predicted"/>
<dbReference type="SMART" id="SM00955">
    <property type="entry name" value="RNB"/>
    <property type="match status" value="1"/>
</dbReference>
<sequence>MATPSGIVRFPGAGCVVEFMQGNRPQIAWVMEEQGGRLRLFLPNRRETKLAAARLLPWAGPRYDGERSRDDMVALLEEHRQRRDTREADIQPLELWEMVQGEVEQASVEWFAELLGETPGVDEVAAMGRALLGCKTHFKFHPPDFEVYDAAKVEARMVEMEAARVREALVEAGQAFIKVLWDVHCRRRTMPLPSSSEMPPAEVAERLATLLRTRMADPDDHDSDSVWKQVTKGLPDDAHMPLHLAAAWGIVPVHHNFWMDRAGYAPGDEWAIDHVDEIDALMKRVEALREPLVDGTFISIDSSTTRDIDDAFDISPSPEGGWILRLVLASPVTGWDFDGPLDRAVLRRATSIYLPERSHHMMPETLGTDAYSLLAGQDRPALLVTFDIAADGSLRSTTPATGWVRLAANLTYTECEACLTGEGDAGRAAPHADRLALADALARVRQQLRVAAGAVIIERDDPKVTLEGEGCAVKVHVAPPDETPRAQLLVSEMMILANAAIASWGAERGITLLHRTQDVGIPREYAGVWNQPHDIARVVKALAPAHLEPVAKPHAGIAVPAYSPVTSPLRRYPDLVNEAQVIHYLTHGTPRWSREEVEAMLPLLGARLDAAGQVQRFRPRYWKLFYIRQQGDKTWHEAVVTEENDAFVTISLPEVQIFVRGRRSTFGDKVYPGQHFNVRLGKVHPLNNEIQIVDAMEG</sequence>
<organism evidence="2 3">
    <name type="scientific">Nitratidesulfovibrio vulgaris (strain DP4)</name>
    <name type="common">Desulfovibrio vulgaris</name>
    <dbReference type="NCBI Taxonomy" id="391774"/>
    <lineage>
        <taxon>Bacteria</taxon>
        <taxon>Pseudomonadati</taxon>
        <taxon>Thermodesulfobacteriota</taxon>
        <taxon>Desulfovibrionia</taxon>
        <taxon>Desulfovibrionales</taxon>
        <taxon>Desulfovibrionaceae</taxon>
        <taxon>Nitratidesulfovibrio</taxon>
    </lineage>
</organism>
<dbReference type="SUPFAM" id="SSF50249">
    <property type="entry name" value="Nucleic acid-binding proteins"/>
    <property type="match status" value="1"/>
</dbReference>
<name>A0A0H3A5B1_NITV4</name>
<dbReference type="GO" id="GO:0000175">
    <property type="term" value="F:3'-5'-RNA exonuclease activity"/>
    <property type="evidence" value="ECO:0007669"/>
    <property type="project" value="TreeGrafter"/>
</dbReference>
<dbReference type="RefSeq" id="WP_011791442.1">
    <property type="nucleotide sequence ID" value="NC_008751.1"/>
</dbReference>
<dbReference type="Pfam" id="PF00773">
    <property type="entry name" value="RNB"/>
    <property type="match status" value="1"/>
</dbReference>
<dbReference type="GO" id="GO:0000932">
    <property type="term" value="C:P-body"/>
    <property type="evidence" value="ECO:0007669"/>
    <property type="project" value="TreeGrafter"/>
</dbReference>
<accession>A0A0H3A5B1</accession>
<gene>
    <name evidence="2" type="ordered locus">Dvul_0179</name>
</gene>
<dbReference type="AlphaFoldDB" id="A0A0H3A5B1"/>
<reference evidence="3" key="1">
    <citation type="journal article" date="2009" name="Environ. Microbiol.">
        <title>Contribution of mobile genetic elements to Desulfovibrio vulgaris genome plasticity.</title>
        <authorList>
            <person name="Walker C.B."/>
            <person name="Stolyar S."/>
            <person name="Chivian D."/>
            <person name="Pinel N."/>
            <person name="Gabster J.A."/>
            <person name="Dehal P.S."/>
            <person name="He Z."/>
            <person name="Yang Z.K."/>
            <person name="Yen H.C."/>
            <person name="Zhou J."/>
            <person name="Wall J.D."/>
            <person name="Hazen T.C."/>
            <person name="Arkin A.P."/>
            <person name="Stahl D.A."/>
        </authorList>
    </citation>
    <scope>NUCLEOTIDE SEQUENCE [LARGE SCALE GENOMIC DNA]</scope>
    <source>
        <strain evidence="3">DP4</strain>
    </source>
</reference>
<dbReference type="EMBL" id="CP000527">
    <property type="protein sequence ID" value="ABM27203.1"/>
    <property type="molecule type" value="Genomic_DNA"/>
</dbReference>
<dbReference type="PANTHER" id="PTHR23355:SF42">
    <property type="entry name" value="RIBONUCLEASE II, CHLOROPLASTIC_MITOCHONDRIAL"/>
    <property type="match status" value="1"/>
</dbReference>
<feature type="domain" description="RNB" evidence="1">
    <location>
        <begin position="289"/>
        <end position="587"/>
    </location>
</feature>
<dbReference type="InterPro" id="IPR001900">
    <property type="entry name" value="RNase_II/R"/>
</dbReference>
<protein>
    <submittedName>
        <fullName evidence="2">Ribonuclease II</fullName>
    </submittedName>
</protein>
<dbReference type="InterPro" id="IPR050180">
    <property type="entry name" value="RNR_Ribonuclease"/>
</dbReference>
<dbReference type="InterPro" id="IPR012340">
    <property type="entry name" value="NA-bd_OB-fold"/>
</dbReference>
<dbReference type="GO" id="GO:0003723">
    <property type="term" value="F:RNA binding"/>
    <property type="evidence" value="ECO:0007669"/>
    <property type="project" value="InterPro"/>
</dbReference>
<dbReference type="HOGENOM" id="CLU_015903_1_1_7"/>
<evidence type="ECO:0000313" key="2">
    <source>
        <dbReference type="EMBL" id="ABM27203.1"/>
    </source>
</evidence>
<evidence type="ECO:0000313" key="3">
    <source>
        <dbReference type="Proteomes" id="UP000009173"/>
    </source>
</evidence>
<dbReference type="PANTHER" id="PTHR23355">
    <property type="entry name" value="RIBONUCLEASE"/>
    <property type="match status" value="1"/>
</dbReference>